<dbReference type="PANTHER" id="PTHR46566:SF2">
    <property type="entry name" value="ATP-DEPENDENT 6-PHOSPHOFRUCTOKINASE ISOZYME 2"/>
    <property type="match status" value="1"/>
</dbReference>
<proteinExistence type="inferred from homology"/>
<dbReference type="InterPro" id="IPR017583">
    <property type="entry name" value="Tagatose/fructose_Pkinase"/>
</dbReference>
<evidence type="ECO:0000256" key="2">
    <source>
        <dbReference type="ARBA" id="ARBA00022679"/>
    </source>
</evidence>
<reference evidence="9" key="1">
    <citation type="journal article" date="2021" name="ISME J.">
        <title>Evolutionary origin and ecological implication of a unique nif island in free-living Bradyrhizobium lineages.</title>
        <authorList>
            <person name="Tao J."/>
        </authorList>
    </citation>
    <scope>NUCLEOTIDE SEQUENCE [LARGE SCALE GENOMIC DNA]</scope>
    <source>
        <strain evidence="9">SZCCT0094</strain>
    </source>
</reference>
<dbReference type="Pfam" id="PF00294">
    <property type="entry name" value="PfkB"/>
    <property type="match status" value="1"/>
</dbReference>
<dbReference type="Gene3D" id="3.40.1190.20">
    <property type="match status" value="1"/>
</dbReference>
<keyword evidence="4" id="KW-0418">Kinase</keyword>
<feature type="domain" description="Carbohydrate kinase PfkB" evidence="7">
    <location>
        <begin position="13"/>
        <end position="297"/>
    </location>
</feature>
<evidence type="ECO:0000256" key="3">
    <source>
        <dbReference type="ARBA" id="ARBA00022741"/>
    </source>
</evidence>
<dbReference type="NCBIfam" id="TIGR03168">
    <property type="entry name" value="1-PFK"/>
    <property type="match status" value="1"/>
</dbReference>
<keyword evidence="2 6" id="KW-0808">Transferase</keyword>
<evidence type="ECO:0000313" key="9">
    <source>
        <dbReference type="Proteomes" id="UP001314635"/>
    </source>
</evidence>
<evidence type="ECO:0000313" key="8">
    <source>
        <dbReference type="EMBL" id="MBR1138802.1"/>
    </source>
</evidence>
<name>A0ABS5GBT1_9BRAD</name>
<dbReference type="Proteomes" id="UP001314635">
    <property type="component" value="Unassembled WGS sequence"/>
</dbReference>
<dbReference type="PROSITE" id="PS00583">
    <property type="entry name" value="PFKB_KINASES_1"/>
    <property type="match status" value="1"/>
</dbReference>
<dbReference type="EMBL" id="JAFCLK010000024">
    <property type="protein sequence ID" value="MBR1138802.1"/>
    <property type="molecule type" value="Genomic_DNA"/>
</dbReference>
<keyword evidence="9" id="KW-1185">Reference proteome</keyword>
<evidence type="ECO:0000256" key="6">
    <source>
        <dbReference type="PIRNR" id="PIRNR000535"/>
    </source>
</evidence>
<dbReference type="RefSeq" id="WP_012046329.1">
    <property type="nucleotide sequence ID" value="NZ_JABFDP010000016.1"/>
</dbReference>
<keyword evidence="3" id="KW-0547">Nucleotide-binding</keyword>
<dbReference type="CDD" id="cd01164">
    <property type="entry name" value="FruK_PfkB_like"/>
    <property type="match status" value="1"/>
</dbReference>
<comment type="similarity">
    <text evidence="1 6">Belongs to the carbohydrate kinase PfkB family.</text>
</comment>
<dbReference type="InterPro" id="IPR029056">
    <property type="entry name" value="Ribokinase-like"/>
</dbReference>
<dbReference type="PIRSF" id="PIRSF000535">
    <property type="entry name" value="1PFK/6PFK/LacC"/>
    <property type="match status" value="1"/>
</dbReference>
<evidence type="ECO:0000256" key="5">
    <source>
        <dbReference type="ARBA" id="ARBA00022840"/>
    </source>
</evidence>
<dbReference type="SUPFAM" id="SSF53613">
    <property type="entry name" value="Ribokinase-like"/>
    <property type="match status" value="1"/>
</dbReference>
<organism evidence="8 9">
    <name type="scientific">Bradyrhizobium denitrificans</name>
    <dbReference type="NCBI Taxonomy" id="2734912"/>
    <lineage>
        <taxon>Bacteria</taxon>
        <taxon>Pseudomonadati</taxon>
        <taxon>Pseudomonadota</taxon>
        <taxon>Alphaproteobacteria</taxon>
        <taxon>Hyphomicrobiales</taxon>
        <taxon>Nitrobacteraceae</taxon>
        <taxon>Bradyrhizobium</taxon>
    </lineage>
</organism>
<comment type="caution">
    <text evidence="8">The sequence shown here is derived from an EMBL/GenBank/DDBJ whole genome shotgun (WGS) entry which is preliminary data.</text>
</comment>
<sequence length="312" mass="32412">MSDIVTITPNPAVDVSTTVERIMPVAKLRGTTQQRDPGGGGINVARVITRLGGDVTALYPVGGPTGQLLKQLVESEGVTSLTWTTAEHTREDFFVQERATAQPYRFILPGPTLSESEWQAGLALLARIDPFPRFVVGSGSLPRGVPTDYYARIAALVRARGAQFILDTSGPALAAAVAGGVDLIKPSLREMQELAGGELPDAAAWERAARALVASGKAGTVALTMGHLGALLVTSERVLRAQPLTMVPVNAVGAGDSFLGALVAKLAAGAPLEDAFRFAVAAGAAALLRTGTALCDPSDVNRLLADVRLETA</sequence>
<dbReference type="PANTHER" id="PTHR46566">
    <property type="entry name" value="1-PHOSPHOFRUCTOKINASE-RELATED"/>
    <property type="match status" value="1"/>
</dbReference>
<accession>A0ABS5GBT1</accession>
<keyword evidence="5" id="KW-0067">ATP-binding</keyword>
<dbReference type="InterPro" id="IPR002173">
    <property type="entry name" value="Carboh/pur_kinase_PfkB_CS"/>
</dbReference>
<evidence type="ECO:0000259" key="7">
    <source>
        <dbReference type="Pfam" id="PF00294"/>
    </source>
</evidence>
<evidence type="ECO:0000256" key="4">
    <source>
        <dbReference type="ARBA" id="ARBA00022777"/>
    </source>
</evidence>
<protein>
    <recommendedName>
        <fullName evidence="6">Phosphofructokinase</fullName>
    </recommendedName>
</protein>
<gene>
    <name evidence="8" type="ORF">JQ619_23845</name>
</gene>
<dbReference type="InterPro" id="IPR011611">
    <property type="entry name" value="PfkB_dom"/>
</dbReference>
<evidence type="ECO:0000256" key="1">
    <source>
        <dbReference type="ARBA" id="ARBA00010688"/>
    </source>
</evidence>